<protein>
    <recommendedName>
        <fullName evidence="4">LPP20 lipoprotein</fullName>
    </recommendedName>
</protein>
<sequence>MKVKPLIASLFMAGMLSACSSTQDNSASSSRVNVPDWVLNPIVENGIAAADCIKYSGNISIDQKMAVANARLALAQQIETRIEGLDKTFANRVDANDKTTVGSTFSSVSKQLTKQTLRGSRVVKADIVDIAGKDYFCALTTLSPELTKTLFQDLVKETKLKIDPQDEQFLYQEFKAFKAEQDLEKEIERLTN</sequence>
<evidence type="ECO:0000313" key="3">
    <source>
        <dbReference type="Proteomes" id="UP000291338"/>
    </source>
</evidence>
<dbReference type="RefSeq" id="WP_130255830.1">
    <property type="nucleotide sequence ID" value="NZ_PPSX01000042.1"/>
</dbReference>
<accession>A0A4V2EJL9</accession>
<dbReference type="EMBL" id="PPSX01000042">
    <property type="protein sequence ID" value="RZQ52808.1"/>
    <property type="molecule type" value="Genomic_DNA"/>
</dbReference>
<evidence type="ECO:0000256" key="1">
    <source>
        <dbReference type="SAM" id="SignalP"/>
    </source>
</evidence>
<dbReference type="PROSITE" id="PS51257">
    <property type="entry name" value="PROKAR_LIPOPROTEIN"/>
    <property type="match status" value="1"/>
</dbReference>
<evidence type="ECO:0000313" key="2">
    <source>
        <dbReference type="EMBL" id="RZQ52808.1"/>
    </source>
</evidence>
<dbReference type="AlphaFoldDB" id="A0A4V2EJL9"/>
<reference evidence="2 3" key="1">
    <citation type="submission" date="2018-01" db="EMBL/GenBank/DDBJ databases">
        <title>Co-occurrence of chitin degradation, pigmentation and bioactivity in marine Pseudoalteromonas.</title>
        <authorList>
            <person name="Paulsen S."/>
            <person name="Gram L."/>
            <person name="Machado H."/>
        </authorList>
    </citation>
    <scope>NUCLEOTIDE SEQUENCE [LARGE SCALE GENOMIC DNA]</scope>
    <source>
        <strain evidence="2 3">S3898</strain>
    </source>
</reference>
<name>A0A4V2EJL9_9GAMM</name>
<proteinExistence type="predicted"/>
<comment type="caution">
    <text evidence="2">The sequence shown here is derived from an EMBL/GenBank/DDBJ whole genome shotgun (WGS) entry which is preliminary data.</text>
</comment>
<evidence type="ECO:0008006" key="4">
    <source>
        <dbReference type="Google" id="ProtNLM"/>
    </source>
</evidence>
<keyword evidence="1" id="KW-0732">Signal</keyword>
<dbReference type="Proteomes" id="UP000291338">
    <property type="component" value="Unassembled WGS sequence"/>
</dbReference>
<feature type="chain" id="PRO_5021027005" description="LPP20 lipoprotein" evidence="1">
    <location>
        <begin position="21"/>
        <end position="192"/>
    </location>
</feature>
<organism evidence="2 3">
    <name type="scientific">Pseudoalteromonas phenolica</name>
    <dbReference type="NCBI Taxonomy" id="161398"/>
    <lineage>
        <taxon>Bacteria</taxon>
        <taxon>Pseudomonadati</taxon>
        <taxon>Pseudomonadota</taxon>
        <taxon>Gammaproteobacteria</taxon>
        <taxon>Alteromonadales</taxon>
        <taxon>Pseudoalteromonadaceae</taxon>
        <taxon>Pseudoalteromonas</taxon>
    </lineage>
</organism>
<gene>
    <name evidence="2" type="ORF">C1E23_12170</name>
</gene>
<feature type="signal peptide" evidence="1">
    <location>
        <begin position="1"/>
        <end position="20"/>
    </location>
</feature>